<evidence type="ECO:0000313" key="3">
    <source>
        <dbReference type="EMBL" id="WAR18622.1"/>
    </source>
</evidence>
<evidence type="ECO:0000256" key="1">
    <source>
        <dbReference type="ARBA" id="ARBA00022741"/>
    </source>
</evidence>
<accession>A0ABY7F8U7</accession>
<evidence type="ECO:0000256" key="2">
    <source>
        <dbReference type="ARBA" id="ARBA00023134"/>
    </source>
</evidence>
<dbReference type="SMART" id="SM00175">
    <property type="entry name" value="RAB"/>
    <property type="match status" value="1"/>
</dbReference>
<gene>
    <name evidence="3" type="ORF">MAR_000460</name>
</gene>
<evidence type="ECO:0000313" key="4">
    <source>
        <dbReference type="Proteomes" id="UP001164746"/>
    </source>
</evidence>
<dbReference type="PROSITE" id="PS51420">
    <property type="entry name" value="RHO"/>
    <property type="match status" value="1"/>
</dbReference>
<dbReference type="Proteomes" id="UP001164746">
    <property type="component" value="Chromosome 11"/>
</dbReference>
<dbReference type="PROSITE" id="PS51421">
    <property type="entry name" value="RAS"/>
    <property type="match status" value="1"/>
</dbReference>
<reference evidence="3" key="1">
    <citation type="submission" date="2022-11" db="EMBL/GenBank/DDBJ databases">
        <title>Centuries of genome instability and evolution in soft-shell clam transmissible cancer (bioRxiv).</title>
        <authorList>
            <person name="Hart S.F.M."/>
            <person name="Yonemitsu M.A."/>
            <person name="Giersch R.M."/>
            <person name="Beal B.F."/>
            <person name="Arriagada G."/>
            <person name="Davis B.W."/>
            <person name="Ostrander E.A."/>
            <person name="Goff S.P."/>
            <person name="Metzger M.J."/>
        </authorList>
    </citation>
    <scope>NUCLEOTIDE SEQUENCE</scope>
    <source>
        <strain evidence="3">MELC-2E11</strain>
        <tissue evidence="3">Siphon/mantle</tissue>
    </source>
</reference>
<keyword evidence="1" id="KW-0547">Nucleotide-binding</keyword>
<dbReference type="InterPro" id="IPR001806">
    <property type="entry name" value="Small_GTPase"/>
</dbReference>
<keyword evidence="2" id="KW-0342">GTP-binding</keyword>
<dbReference type="EMBL" id="CP111022">
    <property type="protein sequence ID" value="WAR18622.1"/>
    <property type="molecule type" value="Genomic_DNA"/>
</dbReference>
<dbReference type="Gene3D" id="3.40.50.300">
    <property type="entry name" value="P-loop containing nucleotide triphosphate hydrolases"/>
    <property type="match status" value="1"/>
</dbReference>
<dbReference type="NCBIfam" id="TIGR00231">
    <property type="entry name" value="small_GTP"/>
    <property type="match status" value="1"/>
</dbReference>
<dbReference type="PANTHER" id="PTHR24072">
    <property type="entry name" value="RHO FAMILY GTPASE"/>
    <property type="match status" value="1"/>
</dbReference>
<dbReference type="Pfam" id="PF00071">
    <property type="entry name" value="Ras"/>
    <property type="match status" value="1"/>
</dbReference>
<name>A0ABY7F8U7_MYAAR</name>
<organism evidence="3 4">
    <name type="scientific">Mya arenaria</name>
    <name type="common">Soft-shell clam</name>
    <dbReference type="NCBI Taxonomy" id="6604"/>
    <lineage>
        <taxon>Eukaryota</taxon>
        <taxon>Metazoa</taxon>
        <taxon>Spiralia</taxon>
        <taxon>Lophotrochozoa</taxon>
        <taxon>Mollusca</taxon>
        <taxon>Bivalvia</taxon>
        <taxon>Autobranchia</taxon>
        <taxon>Heteroconchia</taxon>
        <taxon>Euheterodonta</taxon>
        <taxon>Imparidentia</taxon>
        <taxon>Neoheterodontei</taxon>
        <taxon>Myida</taxon>
        <taxon>Myoidea</taxon>
        <taxon>Myidae</taxon>
        <taxon>Mya</taxon>
    </lineage>
</organism>
<keyword evidence="4" id="KW-1185">Reference proteome</keyword>
<dbReference type="InterPro" id="IPR003578">
    <property type="entry name" value="Small_GTPase_Rho"/>
</dbReference>
<dbReference type="InterPro" id="IPR005225">
    <property type="entry name" value="Small_GTP-bd"/>
</dbReference>
<dbReference type="SUPFAM" id="SSF52540">
    <property type="entry name" value="P-loop containing nucleoside triphosphate hydrolases"/>
    <property type="match status" value="1"/>
</dbReference>
<dbReference type="SMART" id="SM00174">
    <property type="entry name" value="RHO"/>
    <property type="match status" value="1"/>
</dbReference>
<dbReference type="PROSITE" id="PS51419">
    <property type="entry name" value="RAB"/>
    <property type="match status" value="1"/>
</dbReference>
<proteinExistence type="predicted"/>
<dbReference type="SMART" id="SM00173">
    <property type="entry name" value="RAS"/>
    <property type="match status" value="1"/>
</dbReference>
<dbReference type="InterPro" id="IPR027417">
    <property type="entry name" value="P-loop_NTPase"/>
</dbReference>
<dbReference type="PRINTS" id="PR00449">
    <property type="entry name" value="RASTRNSFRMNG"/>
</dbReference>
<sequence>MSVESRRYSKMKQKYEFRDQRPTCIKCVLVGDAGVGKTSLAARISSRKFKPDYVPTVFDNYAATVMLDDKPVHFSLFDTAGKEDYDRLRVISYMNCDVFLVCFSVYERETLESVEGHWIPEIRQYLPKVPYILVATQIDRRSPSPNMVNDKPSVTFKEASELATRCGAASYIECSAMTSEGVCDVIRDTIETVQKSLDCRSNRSACCGCTLV</sequence>
<protein>
    <submittedName>
        <fullName evidence="3">CDC42-like protein</fullName>
    </submittedName>
</protein>
<dbReference type="CDD" id="cd00157">
    <property type="entry name" value="Rho"/>
    <property type="match status" value="1"/>
</dbReference>